<dbReference type="EMBL" id="LLZG01000176">
    <property type="protein sequence ID" value="KUL34006.1"/>
    <property type="molecule type" value="Genomic_DNA"/>
</dbReference>
<proteinExistence type="predicted"/>
<dbReference type="InterPro" id="IPR015943">
    <property type="entry name" value="WD40/YVTN_repeat-like_dom_sf"/>
</dbReference>
<dbReference type="PROSITE" id="PS50082">
    <property type="entry name" value="WD_REPEATS_2"/>
    <property type="match status" value="1"/>
</dbReference>
<dbReference type="InterPro" id="IPR001680">
    <property type="entry name" value="WD40_rpt"/>
</dbReference>
<dbReference type="Proteomes" id="UP000053923">
    <property type="component" value="Unassembled WGS sequence"/>
</dbReference>
<gene>
    <name evidence="2" type="ORF">ADL12_20990</name>
</gene>
<evidence type="ECO:0000256" key="1">
    <source>
        <dbReference type="PROSITE-ProRule" id="PRU00221"/>
    </source>
</evidence>
<protein>
    <submittedName>
        <fullName evidence="2">Uncharacterized protein</fullName>
    </submittedName>
</protein>
<dbReference type="SMART" id="SM00320">
    <property type="entry name" value="WD40"/>
    <property type="match status" value="2"/>
</dbReference>
<evidence type="ECO:0000313" key="2">
    <source>
        <dbReference type="EMBL" id="KUL34006.1"/>
    </source>
</evidence>
<dbReference type="SUPFAM" id="SSF101898">
    <property type="entry name" value="NHL repeat"/>
    <property type="match status" value="1"/>
</dbReference>
<name>A0A0X3UT02_9ACTN</name>
<accession>A0A0X3UT02</accession>
<keyword evidence="1" id="KW-0853">WD repeat</keyword>
<comment type="caution">
    <text evidence="2">The sequence shown here is derived from an EMBL/GenBank/DDBJ whole genome shotgun (WGS) entry which is preliminary data.</text>
</comment>
<keyword evidence="3" id="KW-1185">Reference proteome</keyword>
<dbReference type="Pfam" id="PF00400">
    <property type="entry name" value="WD40"/>
    <property type="match status" value="1"/>
</dbReference>
<dbReference type="Gene3D" id="2.130.10.10">
    <property type="entry name" value="YVTN repeat-like/Quinoprotein amine dehydrogenase"/>
    <property type="match status" value="1"/>
</dbReference>
<feature type="repeat" description="WD" evidence="1">
    <location>
        <begin position="95"/>
        <end position="127"/>
    </location>
</feature>
<sequence>MLRQFGTWDGQGMFMVVASAAVGHLVDTAGGLHGFGVFPAEGDDSNLDIRMAGCCHRGRAAFVAPSFKALEIHELKLNAGDFDPNLSFNRVSRTLTGASSTISAMAASADGRLIAAGGGDGVLHCWQEDDEPAGRLDLHSPIRSLAIAEDGVVVAATVDHLLALRVV</sequence>
<dbReference type="RefSeq" id="WP_159053236.1">
    <property type="nucleotide sequence ID" value="NZ_LLZG01000176.1"/>
</dbReference>
<reference evidence="3" key="1">
    <citation type="submission" date="2015-10" db="EMBL/GenBank/DDBJ databases">
        <authorList>
            <person name="Ju K.-S."/>
            <person name="Doroghazi J.R."/>
            <person name="Metcalf W.W."/>
        </authorList>
    </citation>
    <scope>NUCLEOTIDE SEQUENCE [LARGE SCALE GENOMIC DNA]</scope>
    <source>
        <strain evidence="3">NRRL 3151</strain>
    </source>
</reference>
<dbReference type="AlphaFoldDB" id="A0A0X3UT02"/>
<evidence type="ECO:0000313" key="3">
    <source>
        <dbReference type="Proteomes" id="UP000053923"/>
    </source>
</evidence>
<organism evidence="2 3">
    <name type="scientific">Streptomyces regalis</name>
    <dbReference type="NCBI Taxonomy" id="68262"/>
    <lineage>
        <taxon>Bacteria</taxon>
        <taxon>Bacillati</taxon>
        <taxon>Actinomycetota</taxon>
        <taxon>Actinomycetes</taxon>
        <taxon>Kitasatosporales</taxon>
        <taxon>Streptomycetaceae</taxon>
        <taxon>Streptomyces</taxon>
    </lineage>
</organism>